<protein>
    <recommendedName>
        <fullName evidence="2">OTU domain-containing protein</fullName>
    </recommendedName>
</protein>
<dbReference type="VEuPathDB" id="FungiDB:VP01_625g8"/>
<feature type="compositionally biased region" description="Polar residues" evidence="1">
    <location>
        <begin position="1"/>
        <end position="29"/>
    </location>
</feature>
<feature type="region of interest" description="Disordered" evidence="1">
    <location>
        <begin position="1"/>
        <end position="79"/>
    </location>
</feature>
<feature type="compositionally biased region" description="Polar residues" evidence="1">
    <location>
        <begin position="119"/>
        <end position="130"/>
    </location>
</feature>
<evidence type="ECO:0000313" key="3">
    <source>
        <dbReference type="EMBL" id="KNZ47648.1"/>
    </source>
</evidence>
<dbReference type="Gene3D" id="3.90.70.80">
    <property type="match status" value="1"/>
</dbReference>
<dbReference type="GO" id="GO:0016579">
    <property type="term" value="P:protein deubiquitination"/>
    <property type="evidence" value="ECO:0007669"/>
    <property type="project" value="TreeGrafter"/>
</dbReference>
<feature type="compositionally biased region" description="Low complexity" evidence="1">
    <location>
        <begin position="94"/>
        <end position="107"/>
    </location>
</feature>
<name>A0A0L6UGI2_9BASI</name>
<dbReference type="PANTHER" id="PTHR12419:SF10">
    <property type="entry name" value="DEUBIQUITINASE OTUD6B"/>
    <property type="match status" value="1"/>
</dbReference>
<dbReference type="SUPFAM" id="SSF54001">
    <property type="entry name" value="Cysteine proteinases"/>
    <property type="match status" value="1"/>
</dbReference>
<dbReference type="AlphaFoldDB" id="A0A0L6UGI2"/>
<evidence type="ECO:0000313" key="4">
    <source>
        <dbReference type="Proteomes" id="UP000037035"/>
    </source>
</evidence>
<dbReference type="InterPro" id="IPR003323">
    <property type="entry name" value="OTU_dom"/>
</dbReference>
<dbReference type="Proteomes" id="UP000037035">
    <property type="component" value="Unassembled WGS sequence"/>
</dbReference>
<organism evidence="3 4">
    <name type="scientific">Puccinia sorghi</name>
    <dbReference type="NCBI Taxonomy" id="27349"/>
    <lineage>
        <taxon>Eukaryota</taxon>
        <taxon>Fungi</taxon>
        <taxon>Dikarya</taxon>
        <taxon>Basidiomycota</taxon>
        <taxon>Pucciniomycotina</taxon>
        <taxon>Pucciniomycetes</taxon>
        <taxon>Pucciniales</taxon>
        <taxon>Pucciniaceae</taxon>
        <taxon>Puccinia</taxon>
    </lineage>
</organism>
<evidence type="ECO:0000259" key="2">
    <source>
        <dbReference type="PROSITE" id="PS50802"/>
    </source>
</evidence>
<accession>A0A0L6UGI2</accession>
<sequence length="368" mass="40527">MTTGQGEPSTNGKAQATQDKTTKSGSMSTAADILSRPRLPPKKKLSTSTSKKKQGKKNTISTAKVTEVARVDEEAGEPMDNDELLDQLLTQTTNELSLSSSEPTTPLGKQHEHQPVAANGNTHPSRSSTISQKLHNLGEDIKEVAHAVSSSISPSSPGKLAIPKRKPHRHKLKIANRQAAQLQAQLDAQLESSLNPVVDHRKLEAEALLRICSLLNLQIFEIIPDGHCLFSAIADQMNLICPAGTGEKYTYQKCRQLTAEYMRAHPDEFIHYLPGQDDGLEGGLMSEKEYESHCDRIRDSACWGGEPEILALSKALKYPIHVVQAFHPTVKVSDEFLPLRGNMALTISYHRKSYGLGEHYNSLLTYTY</sequence>
<evidence type="ECO:0000256" key="1">
    <source>
        <dbReference type="SAM" id="MobiDB-lite"/>
    </source>
</evidence>
<dbReference type="PANTHER" id="PTHR12419">
    <property type="entry name" value="OTU DOMAIN CONTAINING PROTEIN"/>
    <property type="match status" value="1"/>
</dbReference>
<feature type="domain" description="OTU" evidence="2">
    <location>
        <begin position="217"/>
        <end position="366"/>
    </location>
</feature>
<comment type="caution">
    <text evidence="3">The sequence shown here is derived from an EMBL/GenBank/DDBJ whole genome shotgun (WGS) entry which is preliminary data.</text>
</comment>
<gene>
    <name evidence="3" type="ORF">VP01_625g8</name>
</gene>
<dbReference type="InterPro" id="IPR038765">
    <property type="entry name" value="Papain-like_cys_pep_sf"/>
</dbReference>
<dbReference type="OrthoDB" id="415023at2759"/>
<dbReference type="GO" id="GO:0004843">
    <property type="term" value="F:cysteine-type deubiquitinase activity"/>
    <property type="evidence" value="ECO:0007669"/>
    <property type="project" value="TreeGrafter"/>
</dbReference>
<dbReference type="Pfam" id="PF02338">
    <property type="entry name" value="OTU"/>
    <property type="match status" value="1"/>
</dbReference>
<dbReference type="CDD" id="cd22748">
    <property type="entry name" value="OTU_OTUD6-like"/>
    <property type="match status" value="1"/>
</dbReference>
<proteinExistence type="predicted"/>
<dbReference type="InterPro" id="IPR050704">
    <property type="entry name" value="Peptidase_C85-like"/>
</dbReference>
<reference evidence="3 4" key="1">
    <citation type="submission" date="2015-08" db="EMBL/GenBank/DDBJ databases">
        <title>Next Generation Sequencing and Analysis of the Genome of Puccinia sorghi L Schw, the Causal Agent of Maize Common Rust.</title>
        <authorList>
            <person name="Rochi L."/>
            <person name="Burguener G."/>
            <person name="Darino M."/>
            <person name="Turjanski A."/>
            <person name="Kreff E."/>
            <person name="Dieguez M.J."/>
            <person name="Sacco F."/>
        </authorList>
    </citation>
    <scope>NUCLEOTIDE SEQUENCE [LARGE SCALE GENOMIC DNA]</scope>
    <source>
        <strain evidence="3 4">RO10H11247</strain>
    </source>
</reference>
<dbReference type="STRING" id="27349.A0A0L6UGI2"/>
<dbReference type="PROSITE" id="PS50802">
    <property type="entry name" value="OTU"/>
    <property type="match status" value="1"/>
</dbReference>
<keyword evidence="4" id="KW-1185">Reference proteome</keyword>
<dbReference type="EMBL" id="LAVV01011563">
    <property type="protein sequence ID" value="KNZ47648.1"/>
    <property type="molecule type" value="Genomic_DNA"/>
</dbReference>
<feature type="compositionally biased region" description="Basic residues" evidence="1">
    <location>
        <begin position="39"/>
        <end position="56"/>
    </location>
</feature>
<feature type="region of interest" description="Disordered" evidence="1">
    <location>
        <begin position="94"/>
        <end position="130"/>
    </location>
</feature>